<dbReference type="Pfam" id="PF02100">
    <property type="entry name" value="ODC_AZ"/>
    <property type="match status" value="1"/>
</dbReference>
<feature type="region of interest" description="Disordered" evidence="4">
    <location>
        <begin position="56"/>
        <end position="107"/>
    </location>
</feature>
<dbReference type="GO" id="GO:0005737">
    <property type="term" value="C:cytoplasm"/>
    <property type="evidence" value="ECO:0007669"/>
    <property type="project" value="TreeGrafter"/>
</dbReference>
<dbReference type="InterPro" id="IPR002993">
    <property type="entry name" value="ODC_AZ"/>
</dbReference>
<evidence type="ECO:0000256" key="3">
    <source>
        <dbReference type="ARBA" id="ARBA00022758"/>
    </source>
</evidence>
<accession>A0A6P4YKN3</accession>
<dbReference type="GO" id="GO:0008073">
    <property type="term" value="F:ornithine decarboxylase inhibitor activity"/>
    <property type="evidence" value="ECO:0007669"/>
    <property type="project" value="InterPro"/>
</dbReference>
<dbReference type="GO" id="GO:0045732">
    <property type="term" value="P:positive regulation of protein catabolic process"/>
    <property type="evidence" value="ECO:0007669"/>
    <property type="project" value="TreeGrafter"/>
</dbReference>
<dbReference type="Proteomes" id="UP000515135">
    <property type="component" value="Unplaced"/>
</dbReference>
<keyword evidence="3" id="KW-0688">Ribosomal frameshifting</keyword>
<dbReference type="PANTHER" id="PTHR10279:SF10">
    <property type="entry name" value="ORNITHINE DECARBOXYLASE ANTIZYME"/>
    <property type="match status" value="1"/>
</dbReference>
<dbReference type="InterPro" id="IPR038581">
    <property type="entry name" value="ODC_AZ_sf"/>
</dbReference>
<dbReference type="Gene3D" id="3.40.630.60">
    <property type="match status" value="1"/>
</dbReference>
<dbReference type="InterPro" id="IPR016181">
    <property type="entry name" value="Acyl_CoA_acyltransferase"/>
</dbReference>
<keyword evidence="5" id="KW-1185">Reference proteome</keyword>
<dbReference type="PANTHER" id="PTHR10279">
    <property type="entry name" value="ORNITHINE DECARBOXYLASE ANTIZYME"/>
    <property type="match status" value="1"/>
</dbReference>
<protein>
    <recommendedName>
        <fullName evidence="2">Ornithine decarboxylase antizyme</fullName>
    </recommendedName>
</protein>
<dbReference type="OrthoDB" id="5959761at2759"/>
<comment type="similarity">
    <text evidence="1">Belongs to the ODC antizyme family.</text>
</comment>
<reference evidence="6" key="1">
    <citation type="submission" date="2025-08" db="UniProtKB">
        <authorList>
            <consortium name="RefSeq"/>
        </authorList>
    </citation>
    <scope>IDENTIFICATION</scope>
    <source>
        <tissue evidence="6">Gonad</tissue>
    </source>
</reference>
<dbReference type="GO" id="GO:0075523">
    <property type="term" value="P:viral translational frameshifting"/>
    <property type="evidence" value="ECO:0007669"/>
    <property type="project" value="UniProtKB-KW"/>
</dbReference>
<proteinExistence type="inferred from homology"/>
<evidence type="ECO:0000256" key="1">
    <source>
        <dbReference type="ARBA" id="ARBA00008796"/>
    </source>
</evidence>
<dbReference type="SUPFAM" id="SSF55729">
    <property type="entry name" value="Acyl-CoA N-acyltransferases (Nat)"/>
    <property type="match status" value="1"/>
</dbReference>
<evidence type="ECO:0000256" key="2">
    <source>
        <dbReference type="ARBA" id="ARBA00017712"/>
    </source>
</evidence>
<dbReference type="KEGG" id="bbel:109468456"/>
<evidence type="ECO:0000256" key="4">
    <source>
        <dbReference type="SAM" id="MobiDB-lite"/>
    </source>
</evidence>
<dbReference type="AlphaFoldDB" id="A0A6P4YKN3"/>
<dbReference type="GO" id="GO:0005634">
    <property type="term" value="C:nucleus"/>
    <property type="evidence" value="ECO:0007669"/>
    <property type="project" value="TreeGrafter"/>
</dbReference>
<organism evidence="5 6">
    <name type="scientific">Branchiostoma belcheri</name>
    <name type="common">Amphioxus</name>
    <dbReference type="NCBI Taxonomy" id="7741"/>
    <lineage>
        <taxon>Eukaryota</taxon>
        <taxon>Metazoa</taxon>
        <taxon>Chordata</taxon>
        <taxon>Cephalochordata</taxon>
        <taxon>Leptocardii</taxon>
        <taxon>Amphioxiformes</taxon>
        <taxon>Branchiostomatidae</taxon>
        <taxon>Branchiostoma</taxon>
    </lineage>
</organism>
<evidence type="ECO:0000313" key="6">
    <source>
        <dbReference type="RefSeq" id="XP_019622259.1"/>
    </source>
</evidence>
<dbReference type="RefSeq" id="XP_019622259.1">
    <property type="nucleotide sequence ID" value="XM_019766700.1"/>
</dbReference>
<evidence type="ECO:0000313" key="5">
    <source>
        <dbReference type="Proteomes" id="UP000515135"/>
    </source>
</evidence>
<gene>
    <name evidence="6" type="primary">LOC109468456</name>
</gene>
<name>A0A6P4YKN3_BRABE</name>
<dbReference type="GeneID" id="109468456"/>
<sequence>MREEGERNHLFEARFSSFFVLLRLFQGSKPNRQALCYLPPWRVVITAKIASKKKRKKKTGLCPANGTTKPLTYDCPKTAAQPPQGGPGGAPDVPTGEADWGGGGVSTQEDGNGAFARRLFGDRLTQYSSELQSLRFQSRLTDSRHVEWEAVLWRSVLLVEVPVGILPDGSKESFVNLLDYAEEKLQCETVLICFKKDRTDRASLIRVFMFMGLEVVTPGHPDVPDNPDYFFMAYSID</sequence>